<accession>A0A4Z2E9F6</accession>
<reference evidence="2 3" key="1">
    <citation type="submission" date="2019-03" db="EMBL/GenBank/DDBJ databases">
        <title>First draft genome of Liparis tanakae, snailfish: a comprehensive survey of snailfish specific genes.</title>
        <authorList>
            <person name="Kim W."/>
            <person name="Song I."/>
            <person name="Jeong J.-H."/>
            <person name="Kim D."/>
            <person name="Kim S."/>
            <person name="Ryu S."/>
            <person name="Song J.Y."/>
            <person name="Lee S.K."/>
        </authorList>
    </citation>
    <scope>NUCLEOTIDE SEQUENCE [LARGE SCALE GENOMIC DNA]</scope>
    <source>
        <tissue evidence="2">Muscle</tissue>
    </source>
</reference>
<name>A0A4Z2E9F6_9TELE</name>
<sequence length="330" mass="36645">MPTETLQVEHQDGDVDELHPCSYLGSSRRGRASFLFLPGLLQLALGLCRQRSVWRSHVRTRASGNRPRPSALHQTRASGNRPRPSALHQTRASGNRPRPSALHQRFPVFCCLLTALCLSFVSLLNALKGLLHKSSILRKARRVCSGCHRPALATTSRREITSERLLLLLILPHFTERLLLLLILPHFTERLLLLLILPHFTARLLVAVYDVPQRTPQPAVPQRTPQPAVPQRTPQPAVPQRTPQADVPQRTPQPDVPQRTPQAAVPQRTPVMRTLLRPPVLGSVLSTVLRTADSTAGTPGPVQDEVVRIRGSVLLRLRLQTKGLCEPDPA</sequence>
<dbReference type="Proteomes" id="UP000314294">
    <property type="component" value="Unassembled WGS sequence"/>
</dbReference>
<dbReference type="EMBL" id="SRLO01012706">
    <property type="protein sequence ID" value="TNN25381.1"/>
    <property type="molecule type" value="Genomic_DNA"/>
</dbReference>
<comment type="caution">
    <text evidence="2">The sequence shown here is derived from an EMBL/GenBank/DDBJ whole genome shotgun (WGS) entry which is preliminary data.</text>
</comment>
<keyword evidence="3" id="KW-1185">Reference proteome</keyword>
<protein>
    <submittedName>
        <fullName evidence="2">Uncharacterized protein</fullName>
    </submittedName>
</protein>
<evidence type="ECO:0000313" key="3">
    <source>
        <dbReference type="Proteomes" id="UP000314294"/>
    </source>
</evidence>
<evidence type="ECO:0000313" key="2">
    <source>
        <dbReference type="EMBL" id="TNN25381.1"/>
    </source>
</evidence>
<dbReference type="AlphaFoldDB" id="A0A4Z2E9F6"/>
<organism evidence="2 3">
    <name type="scientific">Liparis tanakae</name>
    <name type="common">Tanaka's snailfish</name>
    <dbReference type="NCBI Taxonomy" id="230148"/>
    <lineage>
        <taxon>Eukaryota</taxon>
        <taxon>Metazoa</taxon>
        <taxon>Chordata</taxon>
        <taxon>Craniata</taxon>
        <taxon>Vertebrata</taxon>
        <taxon>Euteleostomi</taxon>
        <taxon>Actinopterygii</taxon>
        <taxon>Neopterygii</taxon>
        <taxon>Teleostei</taxon>
        <taxon>Neoteleostei</taxon>
        <taxon>Acanthomorphata</taxon>
        <taxon>Eupercaria</taxon>
        <taxon>Perciformes</taxon>
        <taxon>Cottioidei</taxon>
        <taxon>Cottales</taxon>
        <taxon>Liparidae</taxon>
        <taxon>Liparis</taxon>
    </lineage>
</organism>
<feature type="region of interest" description="Disordered" evidence="1">
    <location>
        <begin position="58"/>
        <end position="99"/>
    </location>
</feature>
<feature type="region of interest" description="Disordered" evidence="1">
    <location>
        <begin position="215"/>
        <end position="265"/>
    </location>
</feature>
<evidence type="ECO:0000256" key="1">
    <source>
        <dbReference type="SAM" id="MobiDB-lite"/>
    </source>
</evidence>
<gene>
    <name evidence="2" type="ORF">EYF80_064491</name>
</gene>
<proteinExistence type="predicted"/>